<name>A0A2V3U0L0_9HYPH</name>
<protein>
    <submittedName>
        <fullName evidence="3">Extensin-like protein</fullName>
    </submittedName>
</protein>
<dbReference type="RefSeq" id="WP_245450030.1">
    <property type="nucleotide sequence ID" value="NZ_JAHBRY010000001.1"/>
</dbReference>
<feature type="region of interest" description="Disordered" evidence="1">
    <location>
        <begin position="240"/>
        <end position="349"/>
    </location>
</feature>
<accession>A0A2V3U0L0</accession>
<dbReference type="AlphaFoldDB" id="A0A2V3U0L0"/>
<evidence type="ECO:0000313" key="3">
    <source>
        <dbReference type="EMBL" id="PXW55723.1"/>
    </source>
</evidence>
<feature type="domain" description="Extensin-like C-terminal" evidence="2">
    <location>
        <begin position="45"/>
        <end position="224"/>
    </location>
</feature>
<proteinExistence type="predicted"/>
<feature type="compositionally biased region" description="Pro residues" evidence="1">
    <location>
        <begin position="323"/>
        <end position="332"/>
    </location>
</feature>
<comment type="caution">
    <text evidence="3">The sequence shown here is derived from an EMBL/GenBank/DDBJ whole genome shotgun (WGS) entry which is preliminary data.</text>
</comment>
<organism evidence="3 4">
    <name type="scientific">Chelatococcus asaccharovorans</name>
    <dbReference type="NCBI Taxonomy" id="28210"/>
    <lineage>
        <taxon>Bacteria</taxon>
        <taxon>Pseudomonadati</taxon>
        <taxon>Pseudomonadota</taxon>
        <taxon>Alphaproteobacteria</taxon>
        <taxon>Hyphomicrobiales</taxon>
        <taxon>Chelatococcaceae</taxon>
        <taxon>Chelatococcus</taxon>
    </lineage>
</organism>
<sequence>MARRPFMRPSSWKLGGSVLVVLALAGCGLFVMEKRAAWRGEAESACLAAHKELRTSAYFEQARAISGPGACGMDYPFRVSAFGEGSIALKSRALLACPAITTTDRWFAEIVQPAAMLYFGQPVTAVNAGSYSCRSMNNKAGAARSEHSFGNAVDIMSLTLADGRVITILKGWRGAPEEQEFLREIFVGSCRYFSTVLGPGADAYHYDHLHLDLARHAKGRTICKPVIKFAPRIDPEHPMTYTMPSAAPAILPDTPSGSPRYDLPPEGPLPDDGPEAGAGGGIPTASIAPAQAPLDLTPPDQAPRPAPYPVSADTPAAGYTPAPYSPSPPPPARRLSADMDLRPPGLVGR</sequence>
<dbReference type="Proteomes" id="UP000248021">
    <property type="component" value="Unassembled WGS sequence"/>
</dbReference>
<dbReference type="EMBL" id="QJJK01000009">
    <property type="protein sequence ID" value="PXW55723.1"/>
    <property type="molecule type" value="Genomic_DNA"/>
</dbReference>
<dbReference type="Pfam" id="PF06904">
    <property type="entry name" value="Extensin-like_C"/>
    <property type="match status" value="1"/>
</dbReference>
<reference evidence="3 4" key="1">
    <citation type="submission" date="2018-05" db="EMBL/GenBank/DDBJ databases">
        <title>Genomic Encyclopedia of Type Strains, Phase IV (KMG-IV): sequencing the most valuable type-strain genomes for metagenomic binning, comparative biology and taxonomic classification.</title>
        <authorList>
            <person name="Goeker M."/>
        </authorList>
    </citation>
    <scope>NUCLEOTIDE SEQUENCE [LARGE SCALE GENOMIC DNA]</scope>
    <source>
        <strain evidence="3 4">DSM 6462</strain>
    </source>
</reference>
<evidence type="ECO:0000259" key="2">
    <source>
        <dbReference type="Pfam" id="PF06904"/>
    </source>
</evidence>
<evidence type="ECO:0000313" key="4">
    <source>
        <dbReference type="Proteomes" id="UP000248021"/>
    </source>
</evidence>
<dbReference type="InterPro" id="IPR009683">
    <property type="entry name" value="Extensin-like_C"/>
</dbReference>
<evidence type="ECO:0000256" key="1">
    <source>
        <dbReference type="SAM" id="MobiDB-lite"/>
    </source>
</evidence>
<keyword evidence="4" id="KW-1185">Reference proteome</keyword>
<gene>
    <name evidence="3" type="ORF">C7450_109131</name>
</gene>
<dbReference type="PROSITE" id="PS51257">
    <property type="entry name" value="PROKAR_LIPOPROTEIN"/>
    <property type="match status" value="1"/>
</dbReference>